<dbReference type="EMBL" id="JAGIOL010000001">
    <property type="protein sequence ID" value="MBP2436413.1"/>
    <property type="molecule type" value="Genomic_DNA"/>
</dbReference>
<dbReference type="InterPro" id="IPR003829">
    <property type="entry name" value="Pirin_N_dom"/>
</dbReference>
<dbReference type="InterPro" id="IPR011051">
    <property type="entry name" value="RmlC_Cupin_sf"/>
</dbReference>
<feature type="domain" description="Pirin C-terminal" evidence="5">
    <location>
        <begin position="196"/>
        <end position="298"/>
    </location>
</feature>
<dbReference type="Pfam" id="PF02678">
    <property type="entry name" value="Pirin"/>
    <property type="match status" value="1"/>
</dbReference>
<dbReference type="RefSeq" id="WP_165136445.1">
    <property type="nucleotide sequence ID" value="NZ_CP049253.1"/>
</dbReference>
<comment type="similarity">
    <text evidence="1 2">Belongs to the pirin family.</text>
</comment>
<dbReference type="InterPro" id="IPR008778">
    <property type="entry name" value="Pirin_C_dom"/>
</dbReference>
<dbReference type="PANTHER" id="PTHR13903:SF8">
    <property type="entry name" value="PIRIN"/>
    <property type="match status" value="1"/>
</dbReference>
<dbReference type="PANTHER" id="PTHR13903">
    <property type="entry name" value="PIRIN-RELATED"/>
    <property type="match status" value="1"/>
</dbReference>
<evidence type="ECO:0000259" key="4">
    <source>
        <dbReference type="Pfam" id="PF02678"/>
    </source>
</evidence>
<dbReference type="SUPFAM" id="SSF51182">
    <property type="entry name" value="RmlC-like cupins"/>
    <property type="match status" value="1"/>
</dbReference>
<dbReference type="InterPro" id="IPR014710">
    <property type="entry name" value="RmlC-like_jellyroll"/>
</dbReference>
<dbReference type="Gene3D" id="2.60.120.10">
    <property type="entry name" value="Jelly Rolls"/>
    <property type="match status" value="2"/>
</dbReference>
<gene>
    <name evidence="6" type="ORF">JOF34_000999</name>
</gene>
<feature type="domain" description="Pirin N-terminal" evidence="4">
    <location>
        <begin position="40"/>
        <end position="138"/>
    </location>
</feature>
<comment type="caution">
    <text evidence="6">The sequence shown here is derived from an EMBL/GenBank/DDBJ whole genome shotgun (WGS) entry which is preliminary data.</text>
</comment>
<name>A0ABS4ZH88_9MICO</name>
<evidence type="ECO:0000313" key="6">
    <source>
        <dbReference type="EMBL" id="MBP2436413.1"/>
    </source>
</evidence>
<evidence type="ECO:0000313" key="7">
    <source>
        <dbReference type="Proteomes" id="UP001519362"/>
    </source>
</evidence>
<feature type="region of interest" description="Disordered" evidence="3">
    <location>
        <begin position="305"/>
        <end position="345"/>
    </location>
</feature>
<protein>
    <submittedName>
        <fullName evidence="6">Redox-sensitive bicupin YhaK (Pirin superfamily)</fullName>
    </submittedName>
</protein>
<sequence>MTRYDLDASEETDGSAVACDGPRELLLTPREVPLGGVRGMHVTRALPQRHLPMVGAWCFLDRFGPQEALMRVDPHPHIGLQTVTWPLTGAVRHRDILGSDVIIGPGTLNIMTSGHGISHSEYSVGEEPAPIDALQLWVALPEHRRHGTPDFQRYDHLPMLDLPADLGPDPEITVVAGELGGVRSPADMHTPIVGAQIRIAPGSRVRLPFHPEWEYAVVALDGDIAVEAGAEGQPYPLRTMDLLYLGLHRTGVEVSSREGALIFLLGGAPFDDEIIMWWNFVGRTHEEIVEARDAWEARDTDRYGIVPGTHNTERIPAPPLPKVRLTKRRRSELPPHTRRSPGITG</sequence>
<evidence type="ECO:0000256" key="2">
    <source>
        <dbReference type="RuleBase" id="RU003457"/>
    </source>
</evidence>
<dbReference type="Proteomes" id="UP001519362">
    <property type="component" value="Unassembled WGS sequence"/>
</dbReference>
<evidence type="ECO:0000256" key="3">
    <source>
        <dbReference type="SAM" id="MobiDB-lite"/>
    </source>
</evidence>
<evidence type="ECO:0000256" key="1">
    <source>
        <dbReference type="ARBA" id="ARBA00008416"/>
    </source>
</evidence>
<dbReference type="Pfam" id="PF05726">
    <property type="entry name" value="Pirin_C"/>
    <property type="match status" value="1"/>
</dbReference>
<dbReference type="InterPro" id="IPR012093">
    <property type="entry name" value="Pirin"/>
</dbReference>
<evidence type="ECO:0000259" key="5">
    <source>
        <dbReference type="Pfam" id="PF05726"/>
    </source>
</evidence>
<keyword evidence="7" id="KW-1185">Reference proteome</keyword>
<organism evidence="6 7">
    <name type="scientific">Microbacterium amylolyticum</name>
    <dbReference type="NCBI Taxonomy" id="936337"/>
    <lineage>
        <taxon>Bacteria</taxon>
        <taxon>Bacillati</taxon>
        <taxon>Actinomycetota</taxon>
        <taxon>Actinomycetes</taxon>
        <taxon>Micrococcales</taxon>
        <taxon>Microbacteriaceae</taxon>
        <taxon>Microbacterium</taxon>
    </lineage>
</organism>
<proteinExistence type="inferred from homology"/>
<reference evidence="6 7" key="1">
    <citation type="submission" date="2021-03" db="EMBL/GenBank/DDBJ databases">
        <title>Sequencing the genomes of 1000 actinobacteria strains.</title>
        <authorList>
            <person name="Klenk H.-P."/>
        </authorList>
    </citation>
    <scope>NUCLEOTIDE SEQUENCE [LARGE SCALE GENOMIC DNA]</scope>
    <source>
        <strain evidence="6 7">DSM 24221</strain>
    </source>
</reference>
<accession>A0ABS4ZH88</accession>